<gene>
    <name evidence="4" type="ORF">V5J35_002573</name>
</gene>
<dbReference type="Pfam" id="PF21355">
    <property type="entry name" value="TRAF-mep_MATH"/>
    <property type="match status" value="1"/>
</dbReference>
<dbReference type="PROSITE" id="PS50144">
    <property type="entry name" value="MATH"/>
    <property type="match status" value="1"/>
</dbReference>
<feature type="compositionally biased region" description="Low complexity" evidence="2">
    <location>
        <begin position="188"/>
        <end position="202"/>
    </location>
</feature>
<feature type="region of interest" description="Disordered" evidence="2">
    <location>
        <begin position="163"/>
        <end position="233"/>
    </location>
</feature>
<dbReference type="Proteomes" id="UP001549366">
    <property type="component" value="Unassembled WGS sequence"/>
</dbReference>
<feature type="compositionally biased region" description="Gly residues" evidence="2">
    <location>
        <begin position="203"/>
        <end position="223"/>
    </location>
</feature>
<evidence type="ECO:0000256" key="1">
    <source>
        <dbReference type="SAM" id="Coils"/>
    </source>
</evidence>
<dbReference type="SUPFAM" id="SSF49599">
    <property type="entry name" value="TRAF domain-like"/>
    <property type="match status" value="1"/>
</dbReference>
<evidence type="ECO:0000256" key="2">
    <source>
        <dbReference type="SAM" id="MobiDB-lite"/>
    </source>
</evidence>
<comment type="caution">
    <text evidence="4">The sequence shown here is derived from an EMBL/GenBank/DDBJ whole genome shotgun (WGS) entry which is preliminary data.</text>
</comment>
<keyword evidence="1" id="KW-0175">Coiled coil</keyword>
<sequence length="551" mass="60535">MSVCIAPFSESGSLPLRTMFEKTTQQILTKCPLLFCVFFLSVFCPLLPAWDGPVLSDSHTPLQLFSRARALSGIQKAASPHSLISLESAPESAYSGLSDWALLNQGKALWLVLQALLYDEITDEADDAEGVNSETDSAENSYNQFVVVYYSPGLHSENELAAPLPNQWAPREVPHTGEKKTETKKNPTSSNSQGAQSTSSTGTSGGGASEGGACGGASGGDGDGGGDDDRIPKEFIDISFPDDLPDSLKEVAEALKVLLGDGKFYRLVHDQIKARSRYVNAAINALNKQLTIIHNDLKRLQEGESSSSPPATQVSTSSFNLEEITTRLHNLEINGANSVSVTEITVRLNRLQEQSLNQQNTIEQLRVQNREQEGTIEQLRAQLVELSSSSPGQSRSNPQNLVHSYNGQLLWRIDNYQRSRQDAINGVKTALYSPVFYSGQYGYKMCAKIYMNGDGFGKGSHLSLFFVVMKGEYDALQTWPFQKKITLMLLDQGSGNHMVDAFHSDPQSTSFQRPKNDMNIASGSPLFMPLDNMQNRQYIKDNIIFIKVIVD</sequence>
<feature type="domain" description="MATH" evidence="3">
    <location>
        <begin position="406"/>
        <end position="550"/>
    </location>
</feature>
<dbReference type="Gene3D" id="2.60.210.10">
    <property type="entry name" value="Apoptosis, Tumor Necrosis Factor Receptor Associated Protein 2, Chain A"/>
    <property type="match status" value="1"/>
</dbReference>
<dbReference type="PANTHER" id="PTHR10131">
    <property type="entry name" value="TNF RECEPTOR ASSOCIATED FACTOR"/>
    <property type="match status" value="1"/>
</dbReference>
<organism evidence="4 5">
    <name type="scientific">Endozoicomonas lisbonensis</name>
    <dbReference type="NCBI Taxonomy" id="3120522"/>
    <lineage>
        <taxon>Bacteria</taxon>
        <taxon>Pseudomonadati</taxon>
        <taxon>Pseudomonadota</taxon>
        <taxon>Gammaproteobacteria</taxon>
        <taxon>Oceanospirillales</taxon>
        <taxon>Endozoicomonadaceae</taxon>
        <taxon>Endozoicomonas</taxon>
    </lineage>
</organism>
<name>A0ABV2SJF3_9GAMM</name>
<dbReference type="InterPro" id="IPR049342">
    <property type="entry name" value="TRAF1-6_MATH_dom"/>
</dbReference>
<feature type="compositionally biased region" description="Basic and acidic residues" evidence="2">
    <location>
        <begin position="172"/>
        <end position="185"/>
    </location>
</feature>
<evidence type="ECO:0000313" key="4">
    <source>
        <dbReference type="EMBL" id="MET4757381.1"/>
    </source>
</evidence>
<evidence type="ECO:0000259" key="3">
    <source>
        <dbReference type="PROSITE" id="PS50144"/>
    </source>
</evidence>
<dbReference type="EMBL" id="JBEWTB010000002">
    <property type="protein sequence ID" value="MET4757381.1"/>
    <property type="molecule type" value="Genomic_DNA"/>
</dbReference>
<dbReference type="InterPro" id="IPR002083">
    <property type="entry name" value="MATH/TRAF_dom"/>
</dbReference>
<protein>
    <submittedName>
        <fullName evidence="4">Membrane protein YgcG/putative coiled-coil protein SlyX</fullName>
    </submittedName>
</protein>
<dbReference type="PANTHER" id="PTHR10131:SF138">
    <property type="entry name" value="RE66324P"/>
    <property type="match status" value="1"/>
</dbReference>
<proteinExistence type="predicted"/>
<accession>A0ABV2SJF3</accession>
<dbReference type="InterPro" id="IPR008974">
    <property type="entry name" value="TRAF-like"/>
</dbReference>
<evidence type="ECO:0000313" key="5">
    <source>
        <dbReference type="Proteomes" id="UP001549366"/>
    </source>
</evidence>
<feature type="coiled-coil region" evidence="1">
    <location>
        <begin position="348"/>
        <end position="389"/>
    </location>
</feature>
<reference evidence="4 5" key="1">
    <citation type="submission" date="2024-06" db="EMBL/GenBank/DDBJ databases">
        <title>Genomic Encyclopedia of Type Strains, Phase V (KMG-V): Genome sequencing to study the core and pangenomes of soil and plant-associated prokaryotes.</title>
        <authorList>
            <person name="Whitman W."/>
        </authorList>
    </citation>
    <scope>NUCLEOTIDE SEQUENCE [LARGE SCALE GENOMIC DNA]</scope>
    <source>
        <strain evidence="4 5">NE40</strain>
    </source>
</reference>
<dbReference type="SMART" id="SM00061">
    <property type="entry name" value="MATH"/>
    <property type="match status" value="1"/>
</dbReference>
<keyword evidence="5" id="KW-1185">Reference proteome</keyword>